<evidence type="ECO:0000256" key="9">
    <source>
        <dbReference type="RuleBase" id="RU365103"/>
    </source>
</evidence>
<comment type="caution">
    <text evidence="11">The sequence shown here is derived from an EMBL/GenBank/DDBJ whole genome shotgun (WGS) entry which is preliminary data.</text>
</comment>
<dbReference type="OrthoDB" id="9789797at2"/>
<dbReference type="InterPro" id="IPR038107">
    <property type="entry name" value="Glycos_transf_N_sf"/>
</dbReference>
<dbReference type="EMBL" id="SSMD01000011">
    <property type="protein sequence ID" value="THD71612.1"/>
    <property type="molecule type" value="Genomic_DNA"/>
</dbReference>
<dbReference type="PANTHER" id="PTHR42755">
    <property type="entry name" value="3-DEOXY-MANNO-OCTULOSONATE CYTIDYLYLTRANSFERASE"/>
    <property type="match status" value="1"/>
</dbReference>
<accession>A0A4S3M503</accession>
<feature type="site" description="Transition state stabilizer" evidence="8">
    <location>
        <position position="173"/>
    </location>
</feature>
<evidence type="ECO:0000256" key="4">
    <source>
        <dbReference type="ARBA" id="ARBA00019077"/>
    </source>
</evidence>
<evidence type="ECO:0000256" key="6">
    <source>
        <dbReference type="ARBA" id="ARBA00031445"/>
    </source>
</evidence>
<comment type="similarity">
    <text evidence="9">Belongs to the glycosyltransferase group 1 family.</text>
</comment>
<dbReference type="EC" id="2.4.99.12" evidence="3 9"/>
<reference evidence="11 12" key="1">
    <citation type="submission" date="2019-04" db="EMBL/GenBank/DDBJ databases">
        <title>Draft genome sequence of Youngimonas vesicularis.</title>
        <authorList>
            <person name="Hameed A."/>
        </authorList>
    </citation>
    <scope>NUCLEOTIDE SEQUENCE [LARGE SCALE GENOMIC DNA]</scope>
    <source>
        <strain evidence="11 12">CC-AMW-E</strain>
    </source>
</reference>
<dbReference type="GO" id="GO:0009245">
    <property type="term" value="P:lipid A biosynthetic process"/>
    <property type="evidence" value="ECO:0007669"/>
    <property type="project" value="TreeGrafter"/>
</dbReference>
<keyword evidence="12" id="KW-1185">Reference proteome</keyword>
<comment type="function">
    <text evidence="1 9">Involved in lipopolysaccharide (LPS) biosynthesis. Catalyzes the transfer of 3-deoxy-D-manno-octulosonate (Kdo) residue(s) from CMP-Kdo to lipid IV(A), the tetraacyldisaccharide-1,4'-bisphosphate precursor of lipid A.</text>
</comment>
<evidence type="ECO:0000313" key="12">
    <source>
        <dbReference type="Proteomes" id="UP000306113"/>
    </source>
</evidence>
<evidence type="ECO:0000256" key="7">
    <source>
        <dbReference type="ARBA" id="ARBA00049183"/>
    </source>
</evidence>
<dbReference type="Gene3D" id="3.40.50.11720">
    <property type="entry name" value="3-Deoxy-D-manno-octulosonic-acid transferase, N-terminal domain"/>
    <property type="match status" value="1"/>
</dbReference>
<keyword evidence="9" id="KW-1003">Cell membrane</keyword>
<evidence type="ECO:0000256" key="3">
    <source>
        <dbReference type="ARBA" id="ARBA00012621"/>
    </source>
</evidence>
<protein>
    <recommendedName>
        <fullName evidence="4 9">3-deoxy-D-manno-octulosonic acid transferase</fullName>
        <shortName evidence="9">Kdo transferase</shortName>
        <ecNumber evidence="3 9">2.4.99.12</ecNumber>
    </recommendedName>
    <alternativeName>
        <fullName evidence="6 9">Lipid IV(A) 3-deoxy-D-manno-octulosonic acid transferase</fullName>
    </alternativeName>
</protein>
<proteinExistence type="inferred from homology"/>
<keyword evidence="5 9" id="KW-0808">Transferase</keyword>
<evidence type="ECO:0000256" key="8">
    <source>
        <dbReference type="PIRSR" id="PIRSR639901-2"/>
    </source>
</evidence>
<comment type="pathway">
    <text evidence="2 9">Bacterial outer membrane biogenesis; LPS core biosynthesis.</text>
</comment>
<dbReference type="Proteomes" id="UP000306113">
    <property type="component" value="Unassembled WGS sequence"/>
</dbReference>
<dbReference type="UniPathway" id="UPA00958"/>
<gene>
    <name evidence="11" type="ORF">E7681_17560</name>
</gene>
<evidence type="ECO:0000313" key="11">
    <source>
        <dbReference type="EMBL" id="THD71612.1"/>
    </source>
</evidence>
<comment type="subcellular location">
    <subcellularLocation>
        <location evidence="9">Cell membrane</location>
    </subcellularLocation>
</comment>
<feature type="site" description="Transition state stabilizer" evidence="8">
    <location>
        <position position="251"/>
    </location>
</feature>
<evidence type="ECO:0000256" key="5">
    <source>
        <dbReference type="ARBA" id="ARBA00022679"/>
    </source>
</evidence>
<dbReference type="AlphaFoldDB" id="A0A4S3M503"/>
<keyword evidence="9" id="KW-0448">Lipopolysaccharide biosynthesis</keyword>
<evidence type="ECO:0000256" key="1">
    <source>
        <dbReference type="ARBA" id="ARBA00003394"/>
    </source>
</evidence>
<dbReference type="PANTHER" id="PTHR42755:SF1">
    <property type="entry name" value="3-DEOXY-D-MANNO-OCTULOSONIC ACID TRANSFERASE, MITOCHONDRIAL-RELATED"/>
    <property type="match status" value="1"/>
</dbReference>
<evidence type="ECO:0000256" key="2">
    <source>
        <dbReference type="ARBA" id="ARBA00004713"/>
    </source>
</evidence>
<feature type="domain" description="3-deoxy-D-manno-octulosonic-acid transferase N-terminal" evidence="10">
    <location>
        <begin position="77"/>
        <end position="253"/>
    </location>
</feature>
<comment type="catalytic activity">
    <reaction evidence="7 9">
        <text>lipid IVA (E. coli) + CMP-3-deoxy-beta-D-manno-octulosonate = alpha-Kdo-(2-&gt;6)-lipid IVA (E. coli) + CMP + H(+)</text>
        <dbReference type="Rhea" id="RHEA:28066"/>
        <dbReference type="ChEBI" id="CHEBI:15378"/>
        <dbReference type="ChEBI" id="CHEBI:58603"/>
        <dbReference type="ChEBI" id="CHEBI:60364"/>
        <dbReference type="ChEBI" id="CHEBI:60377"/>
        <dbReference type="ChEBI" id="CHEBI:85987"/>
        <dbReference type="EC" id="2.4.99.12"/>
    </reaction>
</comment>
<dbReference type="Pfam" id="PF04413">
    <property type="entry name" value="Glycos_transf_N"/>
    <property type="match status" value="1"/>
</dbReference>
<dbReference type="GO" id="GO:0043842">
    <property type="term" value="F:Kdo transferase activity"/>
    <property type="evidence" value="ECO:0007669"/>
    <property type="project" value="UniProtKB-EC"/>
</dbReference>
<dbReference type="InterPro" id="IPR007507">
    <property type="entry name" value="Glycos_transf_N"/>
</dbReference>
<sequence>MPQAPGARRAAHGTGGRMAMTDPVQQELTARRRAASFKERALMTAYFGLARVIPDALIRAVVARMGRKRPEDIGVDRVNERIARDLPPRPQGRVVWLHSIGPGDSTALLPLIPELLAQGVHCVVTTRTFAAQKVFAKLAEGGRVTVQLAPYDTYLVMRRFLDHWQPDTAIFCERDLWPVALHLLKQRGARVGIVNGQMDGRLGDDLRKLPGLGRWMMGHIDVMHVFSDACAVDARTWLRTDAQILTLPNLKLDAAPLVAKPDLLAQLRAVWAGRLVVTAASVRSVEVPVLLEALDIARATRPDLRLILAPRWKDQLAELQEMVAAPCRSIDGLPGADDAVFIADSYGELGTWFEDSVAVFMGDTLFYGWGHNPYEPVLKGCEVIAGSHSRLFGADFRYLEGLGLCVIAPDAAAIAREILRLADQQGQSDGFARLWATRGFTPTLAQALLHG</sequence>
<organism evidence="11 12">
    <name type="scientific">Thalassobius vesicularis</name>
    <dbReference type="NCBI Taxonomy" id="1294297"/>
    <lineage>
        <taxon>Bacteria</taxon>
        <taxon>Pseudomonadati</taxon>
        <taxon>Pseudomonadota</taxon>
        <taxon>Alphaproteobacteria</taxon>
        <taxon>Rhodobacterales</taxon>
        <taxon>Roseobacteraceae</taxon>
        <taxon>Thalassovita</taxon>
    </lineage>
</organism>
<keyword evidence="9" id="KW-0472">Membrane</keyword>
<dbReference type="Gene3D" id="3.40.50.2000">
    <property type="entry name" value="Glycogen Phosphorylase B"/>
    <property type="match status" value="1"/>
</dbReference>
<dbReference type="GO" id="GO:0009244">
    <property type="term" value="P:lipopolysaccharide core region biosynthetic process"/>
    <property type="evidence" value="ECO:0007669"/>
    <property type="project" value="UniProtKB-UniRule"/>
</dbReference>
<evidence type="ECO:0000259" key="10">
    <source>
        <dbReference type="Pfam" id="PF04413"/>
    </source>
</evidence>
<dbReference type="InterPro" id="IPR039901">
    <property type="entry name" value="Kdotransferase"/>
</dbReference>
<name>A0A4S3M503_9RHOB</name>
<dbReference type="SUPFAM" id="SSF53756">
    <property type="entry name" value="UDP-Glycosyltransferase/glycogen phosphorylase"/>
    <property type="match status" value="1"/>
</dbReference>
<dbReference type="GO" id="GO:0005886">
    <property type="term" value="C:plasma membrane"/>
    <property type="evidence" value="ECO:0007669"/>
    <property type="project" value="UniProtKB-SubCell"/>
</dbReference>